<proteinExistence type="inferred from homology"/>
<keyword evidence="5" id="KW-0325">Glycoprotein</keyword>
<dbReference type="InterPro" id="IPR034161">
    <property type="entry name" value="Pepsin-like_plant"/>
</dbReference>
<dbReference type="GO" id="GO:0004190">
    <property type="term" value="F:aspartic-type endopeptidase activity"/>
    <property type="evidence" value="ECO:0007669"/>
    <property type="project" value="UniProtKB-KW"/>
</dbReference>
<evidence type="ECO:0000256" key="1">
    <source>
        <dbReference type="ARBA" id="ARBA00007447"/>
    </source>
</evidence>
<dbReference type="AlphaFoldDB" id="A0AA41VUM6"/>
<dbReference type="PROSITE" id="PS51767">
    <property type="entry name" value="PEPTIDASE_A1"/>
    <property type="match status" value="1"/>
</dbReference>
<dbReference type="PANTHER" id="PTHR47967">
    <property type="entry name" value="OS07G0603500 PROTEIN-RELATED"/>
    <property type="match status" value="1"/>
</dbReference>
<feature type="active site" evidence="6">
    <location>
        <position position="113"/>
    </location>
</feature>
<evidence type="ECO:0000256" key="4">
    <source>
        <dbReference type="ARBA" id="ARBA00022801"/>
    </source>
</evidence>
<feature type="signal peptide" evidence="7">
    <location>
        <begin position="1"/>
        <end position="24"/>
    </location>
</feature>
<organism evidence="9 10">
    <name type="scientific">Papaver nudicaule</name>
    <name type="common">Iceland poppy</name>
    <dbReference type="NCBI Taxonomy" id="74823"/>
    <lineage>
        <taxon>Eukaryota</taxon>
        <taxon>Viridiplantae</taxon>
        <taxon>Streptophyta</taxon>
        <taxon>Embryophyta</taxon>
        <taxon>Tracheophyta</taxon>
        <taxon>Spermatophyta</taxon>
        <taxon>Magnoliopsida</taxon>
        <taxon>Ranunculales</taxon>
        <taxon>Papaveraceae</taxon>
        <taxon>Papaveroideae</taxon>
        <taxon>Papaver</taxon>
    </lineage>
</organism>
<keyword evidence="3" id="KW-0064">Aspartyl protease</keyword>
<comment type="caution">
    <text evidence="9">The sequence shown here is derived from an EMBL/GenBank/DDBJ whole genome shotgun (WGS) entry which is preliminary data.</text>
</comment>
<keyword evidence="10" id="KW-1185">Reference proteome</keyword>
<accession>A0AA41VUM6</accession>
<evidence type="ECO:0000259" key="8">
    <source>
        <dbReference type="PROSITE" id="PS51767"/>
    </source>
</evidence>
<evidence type="ECO:0000256" key="6">
    <source>
        <dbReference type="PIRSR" id="PIRSR601461-1"/>
    </source>
</evidence>
<dbReference type="PANTHER" id="PTHR47967:SF46">
    <property type="entry name" value="ASPARTIC PROTEINASE NEPENTHESIN-1"/>
    <property type="match status" value="1"/>
</dbReference>
<dbReference type="FunFam" id="2.40.70.10:FF:000215">
    <property type="entry name" value="Aspartyl protease family protein 2"/>
    <property type="match status" value="1"/>
</dbReference>
<feature type="domain" description="Peptidase A1" evidence="8">
    <location>
        <begin position="95"/>
        <end position="452"/>
    </location>
</feature>
<dbReference type="EMBL" id="JAJJMA010296450">
    <property type="protein sequence ID" value="MCL7047733.1"/>
    <property type="molecule type" value="Genomic_DNA"/>
</dbReference>
<dbReference type="InterPro" id="IPR033121">
    <property type="entry name" value="PEPTIDASE_A1"/>
</dbReference>
<dbReference type="Pfam" id="PF14541">
    <property type="entry name" value="TAXi_C"/>
    <property type="match status" value="1"/>
</dbReference>
<evidence type="ECO:0000256" key="5">
    <source>
        <dbReference type="ARBA" id="ARBA00023180"/>
    </source>
</evidence>
<protein>
    <recommendedName>
        <fullName evidence="8">Peptidase A1 domain-containing protein</fullName>
    </recommendedName>
</protein>
<feature type="active site" evidence="6">
    <location>
        <position position="335"/>
    </location>
</feature>
<dbReference type="InterPro" id="IPR032861">
    <property type="entry name" value="TAXi_N"/>
</dbReference>
<dbReference type="Pfam" id="PF14543">
    <property type="entry name" value="TAXi_N"/>
    <property type="match status" value="1"/>
</dbReference>
<dbReference type="InterPro" id="IPR051708">
    <property type="entry name" value="Plant_Aspart_Prot_A1"/>
</dbReference>
<gene>
    <name evidence="9" type="ORF">MKW94_022463</name>
</gene>
<evidence type="ECO:0000256" key="7">
    <source>
        <dbReference type="SAM" id="SignalP"/>
    </source>
</evidence>
<evidence type="ECO:0000256" key="3">
    <source>
        <dbReference type="ARBA" id="ARBA00022750"/>
    </source>
</evidence>
<evidence type="ECO:0000313" key="10">
    <source>
        <dbReference type="Proteomes" id="UP001177140"/>
    </source>
</evidence>
<dbReference type="InterPro" id="IPR001461">
    <property type="entry name" value="Aspartic_peptidase_A1"/>
</dbReference>
<keyword evidence="7" id="KW-0732">Signal</keyword>
<keyword evidence="2" id="KW-0645">Protease</keyword>
<evidence type="ECO:0000313" key="9">
    <source>
        <dbReference type="EMBL" id="MCL7047733.1"/>
    </source>
</evidence>
<sequence>MGLPFLRILLLSIFISSFTDLSSSTRTHSNENGVLEEEDEYLKLKLVHINDPYSSPQKTLVSDSHRLSVLLSTLPNRKALKTPVVSGASSGSGQYFVSFRVGTPPQKILLVADTGSDLVWVKCSACRDCSRHEKGTSFFPRHSSTFAPFHCYDSSCQLVPQPPKTHCNKTRMHSTCRYQYSYADGSRSSGFFSRETTTLQTSSGKSTKFKNLAFGCGFNISGNSVSGASFNGAHGVMGLGQGPISFSTQVGKKFGNKFSYCLMDYTISPPPTSYLILGKANTIKKMNFTPLLANPLSPTFYYIGIQSVEVNGKKLDIDPSIWEFDEEGNGGTIMDSGTTLSFLAEPAYLEILDAFDAEIEYPRIFDPALGFDLCINVTGVKKVSLPLLSFRFVGNSLFSPPATNYFIDAADDIMCLALQSVSSPLGFSVLGNLMQQGYLFVFDREVSKLGFSRHGCALP</sequence>
<dbReference type="FunFam" id="2.40.70.10:FF:000033">
    <property type="entry name" value="Aspartyl protease family protein"/>
    <property type="match status" value="1"/>
</dbReference>
<reference evidence="9" key="1">
    <citation type="submission" date="2022-03" db="EMBL/GenBank/DDBJ databases">
        <title>A functionally conserved STORR gene fusion in Papaver species that diverged 16.8 million years ago.</title>
        <authorList>
            <person name="Catania T."/>
        </authorList>
    </citation>
    <scope>NUCLEOTIDE SEQUENCE</scope>
    <source>
        <strain evidence="9">S-191538</strain>
    </source>
</reference>
<dbReference type="SUPFAM" id="SSF50630">
    <property type="entry name" value="Acid proteases"/>
    <property type="match status" value="1"/>
</dbReference>
<feature type="chain" id="PRO_5041392665" description="Peptidase A1 domain-containing protein" evidence="7">
    <location>
        <begin position="25"/>
        <end position="459"/>
    </location>
</feature>
<keyword evidence="4" id="KW-0378">Hydrolase</keyword>
<dbReference type="InterPro" id="IPR021109">
    <property type="entry name" value="Peptidase_aspartic_dom_sf"/>
</dbReference>
<dbReference type="Proteomes" id="UP001177140">
    <property type="component" value="Unassembled WGS sequence"/>
</dbReference>
<evidence type="ECO:0000256" key="2">
    <source>
        <dbReference type="ARBA" id="ARBA00022670"/>
    </source>
</evidence>
<dbReference type="PRINTS" id="PR00792">
    <property type="entry name" value="PEPSIN"/>
</dbReference>
<dbReference type="Gene3D" id="2.40.70.10">
    <property type="entry name" value="Acid Proteases"/>
    <property type="match status" value="2"/>
</dbReference>
<comment type="similarity">
    <text evidence="1">Belongs to the peptidase A1 family.</text>
</comment>
<dbReference type="GO" id="GO:0006508">
    <property type="term" value="P:proteolysis"/>
    <property type="evidence" value="ECO:0007669"/>
    <property type="project" value="UniProtKB-KW"/>
</dbReference>
<name>A0AA41VUM6_PAPNU</name>
<dbReference type="CDD" id="cd05476">
    <property type="entry name" value="pepsin_A_like_plant"/>
    <property type="match status" value="1"/>
</dbReference>
<dbReference type="InterPro" id="IPR032799">
    <property type="entry name" value="TAXi_C"/>
</dbReference>